<organism evidence="2 3">
    <name type="scientific">Sphaerobolus stellatus (strain SS14)</name>
    <dbReference type="NCBI Taxonomy" id="990650"/>
    <lineage>
        <taxon>Eukaryota</taxon>
        <taxon>Fungi</taxon>
        <taxon>Dikarya</taxon>
        <taxon>Basidiomycota</taxon>
        <taxon>Agaricomycotina</taxon>
        <taxon>Agaricomycetes</taxon>
        <taxon>Phallomycetidae</taxon>
        <taxon>Geastrales</taxon>
        <taxon>Sphaerobolaceae</taxon>
        <taxon>Sphaerobolus</taxon>
    </lineage>
</organism>
<keyword evidence="3" id="KW-1185">Reference proteome</keyword>
<accession>A0A0C9UMU3</accession>
<dbReference type="EMBL" id="KN837363">
    <property type="protein sequence ID" value="KIJ26615.1"/>
    <property type="molecule type" value="Genomic_DNA"/>
</dbReference>
<dbReference type="OrthoDB" id="3257613at2759"/>
<evidence type="ECO:0000313" key="3">
    <source>
        <dbReference type="Proteomes" id="UP000054279"/>
    </source>
</evidence>
<dbReference type="Proteomes" id="UP000054279">
    <property type="component" value="Unassembled WGS sequence"/>
</dbReference>
<protein>
    <recommendedName>
        <fullName evidence="1">CxC2-like cysteine cluster KDZ transposase-associated domain-containing protein</fullName>
    </recommendedName>
</protein>
<evidence type="ECO:0000259" key="1">
    <source>
        <dbReference type="Pfam" id="PF18803"/>
    </source>
</evidence>
<gene>
    <name evidence="2" type="ORF">M422DRAFT_191987</name>
</gene>
<name>A0A0C9UMU3_SPHS4</name>
<dbReference type="Pfam" id="PF18803">
    <property type="entry name" value="CxC2"/>
    <property type="match status" value="1"/>
</dbReference>
<proteinExistence type="predicted"/>
<reference evidence="2 3" key="1">
    <citation type="submission" date="2014-06" db="EMBL/GenBank/DDBJ databases">
        <title>Evolutionary Origins and Diversification of the Mycorrhizal Mutualists.</title>
        <authorList>
            <consortium name="DOE Joint Genome Institute"/>
            <consortium name="Mycorrhizal Genomics Consortium"/>
            <person name="Kohler A."/>
            <person name="Kuo A."/>
            <person name="Nagy L.G."/>
            <person name="Floudas D."/>
            <person name="Copeland A."/>
            <person name="Barry K.W."/>
            <person name="Cichocki N."/>
            <person name="Veneault-Fourrey C."/>
            <person name="LaButti K."/>
            <person name="Lindquist E.A."/>
            <person name="Lipzen A."/>
            <person name="Lundell T."/>
            <person name="Morin E."/>
            <person name="Murat C."/>
            <person name="Riley R."/>
            <person name="Ohm R."/>
            <person name="Sun H."/>
            <person name="Tunlid A."/>
            <person name="Henrissat B."/>
            <person name="Grigoriev I.V."/>
            <person name="Hibbett D.S."/>
            <person name="Martin F."/>
        </authorList>
    </citation>
    <scope>NUCLEOTIDE SEQUENCE [LARGE SCALE GENOMIC DNA]</scope>
    <source>
        <strain evidence="2 3">SS14</strain>
    </source>
</reference>
<feature type="domain" description="CxC2-like cysteine cluster KDZ transposase-associated" evidence="1">
    <location>
        <begin position="36"/>
        <end position="77"/>
    </location>
</feature>
<dbReference type="HOGENOM" id="CLU_184143_0_0_1"/>
<evidence type="ECO:0000313" key="2">
    <source>
        <dbReference type="EMBL" id="KIJ26615.1"/>
    </source>
</evidence>
<dbReference type="AlphaFoldDB" id="A0A0C9UMU3"/>
<dbReference type="InterPro" id="IPR041457">
    <property type="entry name" value="CxC2_KDZ-assoc"/>
</dbReference>
<sequence length="80" mass="9571">MAEGSYKCTDCDHEGLWCQACLVRVHQWPPFHHARKWDNHTLQLFNRKLFPASLLRPRMAFTFRLLKLFHMLNHVGRPTL</sequence>